<keyword evidence="1" id="KW-0472">Membrane</keyword>
<comment type="caution">
    <text evidence="2">The sequence shown here is derived from an EMBL/GenBank/DDBJ whole genome shotgun (WGS) entry which is preliminary data.</text>
</comment>
<protein>
    <submittedName>
        <fullName evidence="2">Uncharacterized protein</fullName>
    </submittedName>
</protein>
<dbReference type="RefSeq" id="WP_135205848.1">
    <property type="nucleotide sequence ID" value="NZ_SPVF01000050.1"/>
</dbReference>
<dbReference type="EMBL" id="SPVF01000050">
    <property type="protein sequence ID" value="TFW27566.1"/>
    <property type="molecule type" value="Genomic_DNA"/>
</dbReference>
<evidence type="ECO:0000313" key="3">
    <source>
        <dbReference type="Proteomes" id="UP000298438"/>
    </source>
</evidence>
<reference evidence="2 3" key="1">
    <citation type="submission" date="2019-03" db="EMBL/GenBank/DDBJ databases">
        <title>Draft Genome Sequence of Massilia arenosa sp. nov., a Novel Massilia Species Isolated from a Sandy-loam Maize Soil.</title>
        <authorList>
            <person name="Raths R."/>
            <person name="Peta V."/>
            <person name="Bucking H."/>
        </authorList>
    </citation>
    <scope>NUCLEOTIDE SEQUENCE [LARGE SCALE GENOMIC DNA]</scope>
    <source>
        <strain evidence="2 3">MC02</strain>
    </source>
</reference>
<keyword evidence="1" id="KW-1133">Transmembrane helix</keyword>
<evidence type="ECO:0000313" key="2">
    <source>
        <dbReference type="EMBL" id="TFW27566.1"/>
    </source>
</evidence>
<name>A0A4Y9SS34_9BURK</name>
<organism evidence="2 3">
    <name type="scientific">Zemynaea arenosa</name>
    <dbReference type="NCBI Taxonomy" id="2561931"/>
    <lineage>
        <taxon>Bacteria</taxon>
        <taxon>Pseudomonadati</taxon>
        <taxon>Pseudomonadota</taxon>
        <taxon>Betaproteobacteria</taxon>
        <taxon>Burkholderiales</taxon>
        <taxon>Oxalobacteraceae</taxon>
        <taxon>Telluria group</taxon>
        <taxon>Zemynaea</taxon>
    </lineage>
</organism>
<proteinExistence type="predicted"/>
<dbReference type="Proteomes" id="UP000298438">
    <property type="component" value="Unassembled WGS sequence"/>
</dbReference>
<gene>
    <name evidence="2" type="ORF">E4L96_03520</name>
</gene>
<accession>A0A4Y9SS34</accession>
<keyword evidence="3" id="KW-1185">Reference proteome</keyword>
<dbReference type="AlphaFoldDB" id="A0A4Y9SS34"/>
<evidence type="ECO:0000256" key="1">
    <source>
        <dbReference type="SAM" id="Phobius"/>
    </source>
</evidence>
<feature type="transmembrane region" description="Helical" evidence="1">
    <location>
        <begin position="60"/>
        <end position="80"/>
    </location>
</feature>
<keyword evidence="1" id="KW-0812">Transmembrane</keyword>
<sequence>MEVDFREEMNARLNEEQARVEIMIAEHKSETRDLQREANAKMDLLLATVSAKLDHQTAMIVRWVAGTMIGGFAVLVAIVINMLHETNLRIDDVRHQVEQSQQRTDARIEDFRRQVEQWHRSDEARRIEQMEARIDRLESPRRRSGQAE</sequence>